<dbReference type="EMBL" id="LAZR01008717">
    <property type="protein sequence ID" value="KKM76968.1"/>
    <property type="molecule type" value="Genomic_DNA"/>
</dbReference>
<dbReference type="AlphaFoldDB" id="A0A0F9K4R2"/>
<evidence type="ECO:0000313" key="2">
    <source>
        <dbReference type="EMBL" id="KKM76968.1"/>
    </source>
</evidence>
<name>A0A0F9K4R2_9ZZZZ</name>
<reference evidence="2" key="1">
    <citation type="journal article" date="2015" name="Nature">
        <title>Complex archaea that bridge the gap between prokaryotes and eukaryotes.</title>
        <authorList>
            <person name="Spang A."/>
            <person name="Saw J.H."/>
            <person name="Jorgensen S.L."/>
            <person name="Zaremba-Niedzwiedzka K."/>
            <person name="Martijn J."/>
            <person name="Lind A.E."/>
            <person name="van Eijk R."/>
            <person name="Schleper C."/>
            <person name="Guy L."/>
            <person name="Ettema T.J."/>
        </authorList>
    </citation>
    <scope>NUCLEOTIDE SEQUENCE</scope>
</reference>
<sequence length="153" mass="15673">MVASGYRQADGNPAAPPHSNGPYTTDQVQYFRAQVLNLQAAPTTATGTVTLTAAQMLGGIIVATPTAVATYTTLTGTLLEAALPSGIVNDDSFELTIINLGGAGDIITMVAGATGITFVGSVLIDDAGVDITSSATFRFRRSAANTFIAYRIA</sequence>
<gene>
    <name evidence="2" type="ORF">LCGC14_1374770</name>
</gene>
<evidence type="ECO:0000256" key="1">
    <source>
        <dbReference type="SAM" id="MobiDB-lite"/>
    </source>
</evidence>
<comment type="caution">
    <text evidence="2">The sequence shown here is derived from an EMBL/GenBank/DDBJ whole genome shotgun (WGS) entry which is preliminary data.</text>
</comment>
<proteinExistence type="predicted"/>
<protein>
    <submittedName>
        <fullName evidence="2">Uncharacterized protein</fullName>
    </submittedName>
</protein>
<organism evidence="2">
    <name type="scientific">marine sediment metagenome</name>
    <dbReference type="NCBI Taxonomy" id="412755"/>
    <lineage>
        <taxon>unclassified sequences</taxon>
        <taxon>metagenomes</taxon>
        <taxon>ecological metagenomes</taxon>
    </lineage>
</organism>
<accession>A0A0F9K4R2</accession>
<feature type="region of interest" description="Disordered" evidence="1">
    <location>
        <begin position="1"/>
        <end position="23"/>
    </location>
</feature>